<evidence type="ECO:0000256" key="1">
    <source>
        <dbReference type="SAM" id="MobiDB-lite"/>
    </source>
</evidence>
<feature type="region of interest" description="Disordered" evidence="1">
    <location>
        <begin position="1"/>
        <end position="114"/>
    </location>
</feature>
<feature type="compositionally biased region" description="Basic residues" evidence="1">
    <location>
        <begin position="393"/>
        <end position="402"/>
    </location>
</feature>
<reference evidence="2 3" key="1">
    <citation type="submission" date="2020-03" db="EMBL/GenBank/DDBJ databases">
        <title>Draft Genome Sequence of Cudoniella acicularis.</title>
        <authorList>
            <person name="Buettner E."/>
            <person name="Kellner H."/>
        </authorList>
    </citation>
    <scope>NUCLEOTIDE SEQUENCE [LARGE SCALE GENOMIC DNA]</scope>
    <source>
        <strain evidence="2 3">DSM 108380</strain>
    </source>
</reference>
<protein>
    <submittedName>
        <fullName evidence="2">Uncharacterized protein</fullName>
    </submittedName>
</protein>
<evidence type="ECO:0000313" key="3">
    <source>
        <dbReference type="Proteomes" id="UP000566819"/>
    </source>
</evidence>
<evidence type="ECO:0000313" key="2">
    <source>
        <dbReference type="EMBL" id="KAF4637643.1"/>
    </source>
</evidence>
<feature type="compositionally biased region" description="Polar residues" evidence="1">
    <location>
        <begin position="309"/>
        <end position="335"/>
    </location>
</feature>
<feature type="region of interest" description="Disordered" evidence="1">
    <location>
        <begin position="485"/>
        <end position="504"/>
    </location>
</feature>
<feature type="compositionally biased region" description="Polar residues" evidence="1">
    <location>
        <begin position="36"/>
        <end position="74"/>
    </location>
</feature>
<feature type="compositionally biased region" description="Basic and acidic residues" evidence="1">
    <location>
        <begin position="336"/>
        <end position="351"/>
    </location>
</feature>
<name>A0A8H4RY18_9HELO</name>
<keyword evidence="3" id="KW-1185">Reference proteome</keyword>
<feature type="region of interest" description="Disordered" evidence="1">
    <location>
        <begin position="304"/>
        <end position="471"/>
    </location>
</feature>
<feature type="compositionally biased region" description="Basic and acidic residues" evidence="1">
    <location>
        <begin position="75"/>
        <end position="90"/>
    </location>
</feature>
<dbReference type="EMBL" id="JAAMPI010000015">
    <property type="protein sequence ID" value="KAF4637643.1"/>
    <property type="molecule type" value="Genomic_DNA"/>
</dbReference>
<organism evidence="2 3">
    <name type="scientific">Cudoniella acicularis</name>
    <dbReference type="NCBI Taxonomy" id="354080"/>
    <lineage>
        <taxon>Eukaryota</taxon>
        <taxon>Fungi</taxon>
        <taxon>Dikarya</taxon>
        <taxon>Ascomycota</taxon>
        <taxon>Pezizomycotina</taxon>
        <taxon>Leotiomycetes</taxon>
        <taxon>Helotiales</taxon>
        <taxon>Tricladiaceae</taxon>
        <taxon>Cudoniella</taxon>
    </lineage>
</organism>
<proteinExistence type="predicted"/>
<comment type="caution">
    <text evidence="2">The sequence shown here is derived from an EMBL/GenBank/DDBJ whole genome shotgun (WGS) entry which is preliminary data.</text>
</comment>
<feature type="compositionally biased region" description="Polar residues" evidence="1">
    <location>
        <begin position="352"/>
        <end position="378"/>
    </location>
</feature>
<dbReference type="AlphaFoldDB" id="A0A8H4RY18"/>
<gene>
    <name evidence="2" type="ORF">G7Y89_g436</name>
</gene>
<sequence length="721" mass="81693">MDQPGDSTWPPAASPPKPLQLRKQSNQHHVAESKQPEQNYNSHQPQSRYQSQPKSISHPPRTSSLRRSDAQSVLDSDRRRQKSREPRESPGVEASAQSSMNHSQEDHNPNSTGETTSLVEIVRALRLNNDSSPILGNFIPIELPPRMNSPDNHMNPRHSPDVLAQITQSTNPYEFEPPTPRPNESHQTTMTDFVKRHESSPACMSTPRFGHVKNVRSDGNTIPICYSYKPSPIDDKLEVPRQRTIHKSGSSPNLTALPFPAQGQQCFAPDLSTYAGEFSAPVYPIHLGRQIVDDEDRRGRQRYEEYDSQTHSNQTPRKYASSPQRYSPSHELSQSHSEDRRGRQRHEEYDSQTHSNQIPHKYASSPQRHSPSHELSQSHGEDQGGMSPAYHRYMARSRSPTKKLRDVHEMDEFSNGRQEESPNLSIEPPRRSRSPMKKMFGEHGWLGKSPDEAEEFNAKGQGNSGGKQKKTGMMEKLKIKFEGFAEKAEMSPKRGSRSSQGKSAKIPNLTTSLAAVDQAKIFIELEFMLSQTANRFLMDQFSLGRMNPDAFKKTVETWRSKGRPSVIEFMYDQITQRDLVAANQLNFRFHGEVAGDNLRVNSMLYNWKQVANQMAIRTFCNADTVVLKLLFDIGQILELLGASESTMLRVQDIRSRVDELIRLVHEKRQRKTNTQEGANSQEYVSGQEQAREVNSSGFGISSFGDPYSGLKLVPDHYVEPN</sequence>
<accession>A0A8H4RY18</accession>
<dbReference type="Proteomes" id="UP000566819">
    <property type="component" value="Unassembled WGS sequence"/>
</dbReference>
<dbReference type="OrthoDB" id="5229017at2759"/>